<name>A0A1I5CP20_9FLAO</name>
<protein>
    <submittedName>
        <fullName evidence="7">Membrane protein involved in the export of O-antigen and teichoic acid</fullName>
    </submittedName>
</protein>
<dbReference type="PANTHER" id="PTHR30250:SF11">
    <property type="entry name" value="O-ANTIGEN TRANSPORTER-RELATED"/>
    <property type="match status" value="1"/>
</dbReference>
<evidence type="ECO:0000256" key="1">
    <source>
        <dbReference type="ARBA" id="ARBA00004651"/>
    </source>
</evidence>
<feature type="transmembrane region" description="Helical" evidence="6">
    <location>
        <begin position="179"/>
        <end position="202"/>
    </location>
</feature>
<feature type="transmembrane region" description="Helical" evidence="6">
    <location>
        <begin position="214"/>
        <end position="235"/>
    </location>
</feature>
<dbReference type="OrthoDB" id="88014at2"/>
<feature type="transmembrane region" description="Helical" evidence="6">
    <location>
        <begin position="330"/>
        <end position="348"/>
    </location>
</feature>
<feature type="transmembrane region" description="Helical" evidence="6">
    <location>
        <begin position="247"/>
        <end position="266"/>
    </location>
</feature>
<dbReference type="GO" id="GO:0005886">
    <property type="term" value="C:plasma membrane"/>
    <property type="evidence" value="ECO:0007669"/>
    <property type="project" value="UniProtKB-SubCell"/>
</dbReference>
<keyword evidence="3 6" id="KW-0812">Transmembrane</keyword>
<dbReference type="EMBL" id="FOVL01000023">
    <property type="protein sequence ID" value="SFN88708.1"/>
    <property type="molecule type" value="Genomic_DNA"/>
</dbReference>
<comment type="subcellular location">
    <subcellularLocation>
        <location evidence="1">Cell membrane</location>
        <topology evidence="1">Multi-pass membrane protein</topology>
    </subcellularLocation>
</comment>
<organism evidence="7 8">
    <name type="scientific">Salegentibacter flavus</name>
    <dbReference type="NCBI Taxonomy" id="287099"/>
    <lineage>
        <taxon>Bacteria</taxon>
        <taxon>Pseudomonadati</taxon>
        <taxon>Bacteroidota</taxon>
        <taxon>Flavobacteriia</taxon>
        <taxon>Flavobacteriales</taxon>
        <taxon>Flavobacteriaceae</taxon>
        <taxon>Salegentibacter</taxon>
    </lineage>
</organism>
<dbReference type="RefSeq" id="WP_093411010.1">
    <property type="nucleotide sequence ID" value="NZ_FOVL01000023.1"/>
</dbReference>
<feature type="transmembrane region" description="Helical" evidence="6">
    <location>
        <begin position="12"/>
        <end position="32"/>
    </location>
</feature>
<feature type="transmembrane region" description="Helical" evidence="6">
    <location>
        <begin position="300"/>
        <end position="318"/>
    </location>
</feature>
<feature type="transmembrane region" description="Helical" evidence="6">
    <location>
        <begin position="360"/>
        <end position="385"/>
    </location>
</feature>
<feature type="transmembrane region" description="Helical" evidence="6">
    <location>
        <begin position="38"/>
        <end position="60"/>
    </location>
</feature>
<gene>
    <name evidence="7" type="ORF">SAMN05660413_02935</name>
</gene>
<keyword evidence="2" id="KW-1003">Cell membrane</keyword>
<feature type="transmembrane region" description="Helical" evidence="6">
    <location>
        <begin position="446"/>
        <end position="466"/>
    </location>
</feature>
<keyword evidence="5 6" id="KW-0472">Membrane</keyword>
<evidence type="ECO:0000256" key="4">
    <source>
        <dbReference type="ARBA" id="ARBA00022989"/>
    </source>
</evidence>
<evidence type="ECO:0000256" key="3">
    <source>
        <dbReference type="ARBA" id="ARBA00022692"/>
    </source>
</evidence>
<keyword evidence="8" id="KW-1185">Reference proteome</keyword>
<feature type="transmembrane region" description="Helical" evidence="6">
    <location>
        <begin position="423"/>
        <end position="440"/>
    </location>
</feature>
<accession>A0A1I5CP20</accession>
<proteinExistence type="predicted"/>
<dbReference type="InterPro" id="IPR050833">
    <property type="entry name" value="Poly_Biosynth_Transport"/>
</dbReference>
<reference evidence="7 8" key="1">
    <citation type="submission" date="2016-10" db="EMBL/GenBank/DDBJ databases">
        <authorList>
            <person name="de Groot N.N."/>
        </authorList>
    </citation>
    <scope>NUCLEOTIDE SEQUENCE [LARGE SCALE GENOMIC DNA]</scope>
    <source>
        <strain evidence="7 8">DSM 17794</strain>
    </source>
</reference>
<feature type="transmembrane region" description="Helical" evidence="6">
    <location>
        <begin position="156"/>
        <end position="173"/>
    </location>
</feature>
<dbReference type="STRING" id="287099.SAMN05660413_02935"/>
<evidence type="ECO:0000256" key="6">
    <source>
        <dbReference type="SAM" id="Phobius"/>
    </source>
</evidence>
<evidence type="ECO:0000313" key="8">
    <source>
        <dbReference type="Proteomes" id="UP000199153"/>
    </source>
</evidence>
<dbReference type="PANTHER" id="PTHR30250">
    <property type="entry name" value="PST FAMILY PREDICTED COLANIC ACID TRANSPORTER"/>
    <property type="match status" value="1"/>
</dbReference>
<feature type="transmembrane region" description="Helical" evidence="6">
    <location>
        <begin position="391"/>
        <end position="411"/>
    </location>
</feature>
<evidence type="ECO:0000256" key="2">
    <source>
        <dbReference type="ARBA" id="ARBA00022475"/>
    </source>
</evidence>
<dbReference type="Proteomes" id="UP000199153">
    <property type="component" value="Unassembled WGS sequence"/>
</dbReference>
<sequence length="487" mass="55740">MGVILNQSFKNLVTTYAGFGIGAINTLFLFTYFLEQEYYGLVSFLLSAANLIWPFMAFGVHSTLVKFFSFYKTQEEKDRLLNLVLFLPLVVSAFLGILGVMGYDLLLNYFSDGNTLVKPYIGLIFLIAVATAYFEVFFAWSKVHFRSVFGNVMKEVFHRICISLLLLAVYFEVLSVHWFIYGIAFVFVIRSLVMAVYAFSLYRPKINFLFPENLSSVLKYTSLILIAASVAMVLLDLDKVMIEYYLPIENVAIYGIMVYIATVISVPQKAMNQITHPMTAEMLNLKDIEGLGNLYKKTSINLLIVSGLIFILIISNVQQLYELIPEEYELSILVVLLISLVKLYDNFLGNNNSILFNSDYYRIVLAIGVFLAVLAFVFNIIFIPLYGIEGAAIASFLAFGIYNTSKIYLVYTKFRLVPFVSKTWLVMAFTVVFSLSFYYWEFPFHPLINIALKSLLIIGLFLIFAYKMNFSPEIRNLIERFVRRKST</sequence>
<evidence type="ECO:0000313" key="7">
    <source>
        <dbReference type="EMBL" id="SFN88708.1"/>
    </source>
</evidence>
<keyword evidence="4 6" id="KW-1133">Transmembrane helix</keyword>
<feature type="transmembrane region" description="Helical" evidence="6">
    <location>
        <begin position="120"/>
        <end position="140"/>
    </location>
</feature>
<feature type="transmembrane region" description="Helical" evidence="6">
    <location>
        <begin position="80"/>
        <end position="100"/>
    </location>
</feature>
<dbReference type="AlphaFoldDB" id="A0A1I5CP20"/>
<evidence type="ECO:0000256" key="5">
    <source>
        <dbReference type="ARBA" id="ARBA00023136"/>
    </source>
</evidence>